<evidence type="ECO:0000256" key="3">
    <source>
        <dbReference type="SAM" id="Phobius"/>
    </source>
</evidence>
<keyword evidence="5" id="KW-1185">Reference proteome</keyword>
<dbReference type="RefSeq" id="WP_151179625.1">
    <property type="nucleotide sequence ID" value="NZ_CP042906.1"/>
</dbReference>
<evidence type="ECO:0000256" key="1">
    <source>
        <dbReference type="ARBA" id="ARBA00022679"/>
    </source>
</evidence>
<dbReference type="OrthoDB" id="7390033at2"/>
<keyword evidence="1 2" id="KW-0808">Transferase</keyword>
<dbReference type="GO" id="GO:0008654">
    <property type="term" value="P:phospholipid biosynthetic process"/>
    <property type="evidence" value="ECO:0007669"/>
    <property type="project" value="InterPro"/>
</dbReference>
<dbReference type="KEGG" id="htq:FRZ44_48820"/>
<evidence type="ECO:0008006" key="6">
    <source>
        <dbReference type="Google" id="ProtNLM"/>
    </source>
</evidence>
<feature type="transmembrane region" description="Helical" evidence="3">
    <location>
        <begin position="48"/>
        <end position="64"/>
    </location>
</feature>
<dbReference type="GO" id="GO:0016780">
    <property type="term" value="F:phosphotransferase activity, for other substituted phosphate groups"/>
    <property type="evidence" value="ECO:0007669"/>
    <property type="project" value="InterPro"/>
</dbReference>
<keyword evidence="3" id="KW-1133">Transmembrane helix</keyword>
<accession>A0A5J6MR19</accession>
<dbReference type="Proteomes" id="UP000326202">
    <property type="component" value="Chromosome"/>
</dbReference>
<dbReference type="Pfam" id="PF01066">
    <property type="entry name" value="CDP-OH_P_transf"/>
    <property type="match status" value="1"/>
</dbReference>
<keyword evidence="3" id="KW-0472">Membrane</keyword>
<feature type="transmembrane region" description="Helical" evidence="3">
    <location>
        <begin position="84"/>
        <end position="107"/>
    </location>
</feature>
<keyword evidence="3" id="KW-0812">Transmembrane</keyword>
<dbReference type="InterPro" id="IPR000462">
    <property type="entry name" value="CDP-OH_P_trans"/>
</dbReference>
<comment type="similarity">
    <text evidence="2">Belongs to the CDP-alcohol phosphatidyltransferase class-I family.</text>
</comment>
<evidence type="ECO:0000313" key="4">
    <source>
        <dbReference type="EMBL" id="QEX19567.1"/>
    </source>
</evidence>
<dbReference type="PROSITE" id="PS00379">
    <property type="entry name" value="CDP_ALCOHOL_P_TRANSF"/>
    <property type="match status" value="1"/>
</dbReference>
<feature type="transmembrane region" description="Helical" evidence="3">
    <location>
        <begin position="173"/>
        <end position="191"/>
    </location>
</feature>
<organism evidence="4 5">
    <name type="scientific">Hypericibacter terrae</name>
    <dbReference type="NCBI Taxonomy" id="2602015"/>
    <lineage>
        <taxon>Bacteria</taxon>
        <taxon>Pseudomonadati</taxon>
        <taxon>Pseudomonadota</taxon>
        <taxon>Alphaproteobacteria</taxon>
        <taxon>Rhodospirillales</taxon>
        <taxon>Dongiaceae</taxon>
        <taxon>Hypericibacter</taxon>
    </lineage>
</organism>
<sequence>MSHNTWIHRLVTPLVRPLVNTPVQPNHITTLRLATGLGAAAAYADGEPLWLTIGGFLFILSMLLDRADGMLARLSGKMSKIGHYYDLVSDSVCNAAIFIGLGIGLRFTELGGWTVALGFLAGFAVMFILGVVMWAEGQKGQRAAELSSFAGFDAEDSTVLIPIVVWLGWGLPLLYVAAAVTPIFAVYFAWLHRHMLRPAA</sequence>
<evidence type="ECO:0000313" key="5">
    <source>
        <dbReference type="Proteomes" id="UP000326202"/>
    </source>
</evidence>
<dbReference type="InterPro" id="IPR043130">
    <property type="entry name" value="CDP-OH_PTrfase_TM_dom"/>
</dbReference>
<dbReference type="GO" id="GO:0016020">
    <property type="term" value="C:membrane"/>
    <property type="evidence" value="ECO:0007669"/>
    <property type="project" value="InterPro"/>
</dbReference>
<dbReference type="Gene3D" id="1.20.120.1760">
    <property type="match status" value="1"/>
</dbReference>
<dbReference type="EMBL" id="CP042906">
    <property type="protein sequence ID" value="QEX19567.1"/>
    <property type="molecule type" value="Genomic_DNA"/>
</dbReference>
<reference evidence="4 5" key="1">
    <citation type="submission" date="2019-08" db="EMBL/GenBank/DDBJ databases">
        <title>Hyperibacter terrae gen. nov., sp. nov. and Hyperibacter viscosus sp. nov., two new members in the family Rhodospirillaceae isolated from the rhizosphere of Hypericum perforatum.</title>
        <authorList>
            <person name="Noviana Z."/>
        </authorList>
    </citation>
    <scope>NUCLEOTIDE SEQUENCE [LARGE SCALE GENOMIC DNA]</scope>
    <source>
        <strain evidence="4 5">R5913</strain>
    </source>
</reference>
<gene>
    <name evidence="4" type="ORF">FRZ44_48820</name>
</gene>
<feature type="transmembrane region" description="Helical" evidence="3">
    <location>
        <begin position="113"/>
        <end position="134"/>
    </location>
</feature>
<name>A0A5J6MR19_9PROT</name>
<dbReference type="InterPro" id="IPR048254">
    <property type="entry name" value="CDP_ALCOHOL_P_TRANSF_CS"/>
</dbReference>
<evidence type="ECO:0000256" key="2">
    <source>
        <dbReference type="RuleBase" id="RU003750"/>
    </source>
</evidence>
<dbReference type="AlphaFoldDB" id="A0A5J6MR19"/>
<protein>
    <recommendedName>
        <fullName evidence="6">CDP-alcohol phosphatidyltransferase</fullName>
    </recommendedName>
</protein>
<proteinExistence type="inferred from homology"/>